<evidence type="ECO:0000313" key="2">
    <source>
        <dbReference type="EnsemblPlants" id="HORVU.MOREX.r3.4HG0415170.1.CDS1"/>
    </source>
</evidence>
<dbReference type="GeneID" id="123450897"/>
<proteinExistence type="inferred from homology"/>
<dbReference type="Gene3D" id="3.30.559.10">
    <property type="entry name" value="Chloramphenicol acetyltransferase-like domain"/>
    <property type="match status" value="2"/>
</dbReference>
<reference evidence="2" key="2">
    <citation type="submission" date="2020-10" db="EMBL/GenBank/DDBJ databases">
        <authorList>
            <person name="Scholz U."/>
            <person name="Mascher M."/>
            <person name="Fiebig A."/>
        </authorList>
    </citation>
    <scope>NUCLEOTIDE SEQUENCE [LARGE SCALE GENOMIC DNA]</scope>
    <source>
        <strain evidence="2">cv. Morex</strain>
    </source>
</reference>
<dbReference type="Gramene" id="HORVU.MOREX.r2.4HG0345990.1">
    <property type="protein sequence ID" value="HORVU.MOREX.r2.4HG0345990.1.CDS.1"/>
    <property type="gene ID" value="HORVU.MOREX.r2.4HG0345990"/>
</dbReference>
<dbReference type="RefSeq" id="XP_044983876.1">
    <property type="nucleotide sequence ID" value="XM_045127941.1"/>
</dbReference>
<dbReference type="EnsemblPlants" id="HORVU.MOREX.r3.4HG0415170.1">
    <property type="protein sequence ID" value="HORVU.MOREX.r3.4HG0415170.1.CDS1"/>
    <property type="gene ID" value="HORVU.MOREX.r3.4HG0415170"/>
</dbReference>
<gene>
    <name evidence="2" type="primary">LOC123450897</name>
</gene>
<keyword evidence="3" id="KW-1185">Reference proteome</keyword>
<evidence type="ECO:0000313" key="3">
    <source>
        <dbReference type="Proteomes" id="UP000011116"/>
    </source>
</evidence>
<sequence>MSSVVISKSPSVVVRPWKPVPAAGSEIQLSAYDKIFADTLTGLFVFEHAIDEPAETIRRGLSQALVHYYPMCGRLAVGATSGEAVIKCTGEGVSFVAASANCALKDVPDLCDSSLQEELALLYRWPSLGLSHSEPLMLMQVTVFACGGFIVGLTWNHLLCDGSGVVQFIQAVGELARGLPSPSVVPVRTADSLMVDLPAFPTNFMRFKATLQPSPRAYLNVTVPCSLINHIRHRYSSSMSNGRPCSVFEAVAAVLWRCRTRAIMSDSETFVALYFMADARKYASAKEGFYGNCVTIHLVTATSGMVANGDIVDLVKMIRRAKHRTPGQSDMDELQRRLQGYNLLGLSSWRNFGVGFDFGAGAPARLMSYKQERIGLPFCATCVRCKLTDEHNFVMARCVREEHADAFLQEISNVQMISTWSSLPSRF</sequence>
<reference evidence="3" key="1">
    <citation type="journal article" date="2012" name="Nature">
        <title>A physical, genetic and functional sequence assembly of the barley genome.</title>
        <authorList>
            <consortium name="The International Barley Genome Sequencing Consortium"/>
            <person name="Mayer K.F."/>
            <person name="Waugh R."/>
            <person name="Brown J.W."/>
            <person name="Schulman A."/>
            <person name="Langridge P."/>
            <person name="Platzer M."/>
            <person name="Fincher G.B."/>
            <person name="Muehlbauer G.J."/>
            <person name="Sato K."/>
            <person name="Close T.J."/>
            <person name="Wise R.P."/>
            <person name="Stein N."/>
        </authorList>
    </citation>
    <scope>NUCLEOTIDE SEQUENCE [LARGE SCALE GENOMIC DNA]</scope>
    <source>
        <strain evidence="3">cv. Morex</strain>
    </source>
</reference>
<dbReference type="SMR" id="A0A8I6Y4Z0"/>
<dbReference type="PANTHER" id="PTHR31147">
    <property type="entry name" value="ACYL TRANSFERASE 4"/>
    <property type="match status" value="1"/>
</dbReference>
<reference evidence="2" key="3">
    <citation type="submission" date="2022-01" db="UniProtKB">
        <authorList>
            <consortium name="EnsemblPlants"/>
        </authorList>
    </citation>
    <scope>IDENTIFICATION</scope>
    <source>
        <strain evidence="2">subsp. vulgare</strain>
    </source>
</reference>
<dbReference type="GO" id="GO:0016747">
    <property type="term" value="F:acyltransferase activity, transferring groups other than amino-acyl groups"/>
    <property type="evidence" value="ECO:0007669"/>
    <property type="project" value="UniProtKB-ARBA"/>
</dbReference>
<dbReference type="Pfam" id="PF02458">
    <property type="entry name" value="Transferase"/>
    <property type="match status" value="1"/>
</dbReference>
<dbReference type="Gramene" id="HORVU.MOREX.r3.4HG0415170.1">
    <property type="protein sequence ID" value="HORVU.MOREX.r3.4HG0415170.1.CDS1"/>
    <property type="gene ID" value="HORVU.MOREX.r3.4HG0415170"/>
</dbReference>
<evidence type="ECO:0000256" key="1">
    <source>
        <dbReference type="ARBA" id="ARBA00009861"/>
    </source>
</evidence>
<protein>
    <submittedName>
        <fullName evidence="2">Uncharacterized protein</fullName>
    </submittedName>
</protein>
<dbReference type="AlphaFoldDB" id="A0A8I6Y4Z0"/>
<dbReference type="KEGG" id="hvg:123450897"/>
<name>A0A8I6Y4Z0_HORVV</name>
<organism evidence="2 3">
    <name type="scientific">Hordeum vulgare subsp. vulgare</name>
    <name type="common">Domesticated barley</name>
    <dbReference type="NCBI Taxonomy" id="112509"/>
    <lineage>
        <taxon>Eukaryota</taxon>
        <taxon>Viridiplantae</taxon>
        <taxon>Streptophyta</taxon>
        <taxon>Embryophyta</taxon>
        <taxon>Tracheophyta</taxon>
        <taxon>Spermatophyta</taxon>
        <taxon>Magnoliopsida</taxon>
        <taxon>Liliopsida</taxon>
        <taxon>Poales</taxon>
        <taxon>Poaceae</taxon>
        <taxon>BOP clade</taxon>
        <taxon>Pooideae</taxon>
        <taxon>Triticodae</taxon>
        <taxon>Triticeae</taxon>
        <taxon>Hordeinae</taxon>
        <taxon>Hordeum</taxon>
    </lineage>
</organism>
<dbReference type="InterPro" id="IPR050898">
    <property type="entry name" value="Plant_acyltransferase"/>
</dbReference>
<dbReference type="Proteomes" id="UP000011116">
    <property type="component" value="Chromosome 4H"/>
</dbReference>
<dbReference type="OrthoDB" id="671439at2759"/>
<dbReference type="PANTHER" id="PTHR31147:SF61">
    <property type="entry name" value="ACYL TRANSFERASE 15"/>
    <property type="match status" value="1"/>
</dbReference>
<accession>A0A8I6Y4Z0</accession>
<dbReference type="InterPro" id="IPR023213">
    <property type="entry name" value="CAT-like_dom_sf"/>
</dbReference>
<comment type="similarity">
    <text evidence="1">Belongs to the plant acyltransferase family.</text>
</comment>